<dbReference type="InParanoid" id="A0A251VLG7"/>
<dbReference type="Pfam" id="PF06839">
    <property type="entry name" value="Zn_ribbon_GRF"/>
    <property type="match status" value="1"/>
</dbReference>
<dbReference type="GO" id="GO:0008270">
    <property type="term" value="F:zinc ion binding"/>
    <property type="evidence" value="ECO:0007669"/>
    <property type="project" value="UniProtKB-KW"/>
</dbReference>
<name>A0A251VLG7_HELAN</name>
<accession>A0A251VLG7</accession>
<reference evidence="9" key="2">
    <citation type="submission" date="2017-02" db="EMBL/GenBank/DDBJ databases">
        <title>Sunflower complete genome.</title>
        <authorList>
            <person name="Langlade N."/>
            <person name="Munos S."/>
        </authorList>
    </citation>
    <scope>NUCLEOTIDE SEQUENCE [LARGE SCALE GENOMIC DNA]</scope>
    <source>
        <tissue evidence="9">Leaves</tissue>
    </source>
</reference>
<dbReference type="GO" id="GO:0140078">
    <property type="term" value="F:class I DNA-(apurinic or apyrimidinic site) endonuclease activity"/>
    <property type="evidence" value="ECO:0007669"/>
    <property type="project" value="UniProtKB-EC"/>
</dbReference>
<dbReference type="EMBL" id="CM007890">
    <property type="protein sequence ID" value="OTG35842.1"/>
    <property type="molecule type" value="Genomic_DNA"/>
</dbReference>
<evidence type="ECO:0000256" key="2">
    <source>
        <dbReference type="ARBA" id="ARBA00022771"/>
    </source>
</evidence>
<reference evidence="7" key="3">
    <citation type="submission" date="2020-06" db="EMBL/GenBank/DDBJ databases">
        <title>Helianthus annuus Genome sequencing and assembly Release 2.</title>
        <authorList>
            <person name="Gouzy J."/>
            <person name="Langlade N."/>
            <person name="Munos S."/>
        </authorList>
    </citation>
    <scope>NUCLEOTIDE SEQUENCE</scope>
    <source>
        <tissue evidence="7">Leaves</tissue>
    </source>
</reference>
<sequence length="110" mass="12526">MVMCKCGRAALMKTSKTSKNPERRFYTCPQMRSKCKFFVWIDPPVNSPPSPELGFHKAPNHSSSIEVRFEELKHEIRRKDAALVMSWCILVGLLVLILVVVLISLLLKPS</sequence>
<feature type="transmembrane region" description="Helical" evidence="5">
    <location>
        <begin position="82"/>
        <end position="107"/>
    </location>
</feature>
<dbReference type="PROSITE" id="PS51999">
    <property type="entry name" value="ZF_GRF"/>
    <property type="match status" value="1"/>
</dbReference>
<keyword evidence="5" id="KW-0472">Membrane</keyword>
<evidence type="ECO:0000256" key="5">
    <source>
        <dbReference type="SAM" id="Phobius"/>
    </source>
</evidence>
<gene>
    <name evidence="9" type="ORF">HannXRQ_Chr01g0001121</name>
    <name evidence="8" type="ORF">HanXRQr2_Chr04g0153991</name>
    <name evidence="7" type="ORF">HanXRQr2_Chr14g0647711</name>
</gene>
<dbReference type="PANTHER" id="PTHR33248">
    <property type="entry name" value="ZINC ION-BINDING PROTEIN"/>
    <property type="match status" value="1"/>
</dbReference>
<feature type="domain" description="GRF-type" evidence="6">
    <location>
        <begin position="4"/>
        <end position="44"/>
    </location>
</feature>
<evidence type="ECO:0000313" key="7">
    <source>
        <dbReference type="EMBL" id="KAF5769391.1"/>
    </source>
</evidence>
<evidence type="ECO:0000256" key="1">
    <source>
        <dbReference type="ARBA" id="ARBA00022723"/>
    </source>
</evidence>
<dbReference type="Gramene" id="mRNA:HanXRQr2_Chr14g0647711">
    <property type="protein sequence ID" value="mRNA:HanXRQr2_Chr14g0647711"/>
    <property type="gene ID" value="HanXRQr2_Chr14g0647711"/>
</dbReference>
<reference evidence="7 10" key="1">
    <citation type="journal article" date="2017" name="Nature">
        <title>The sunflower genome provides insights into oil metabolism, flowering and Asterid evolution.</title>
        <authorList>
            <person name="Badouin H."/>
            <person name="Gouzy J."/>
            <person name="Grassa C.J."/>
            <person name="Murat F."/>
            <person name="Staton S.E."/>
            <person name="Cottret L."/>
            <person name="Lelandais-Briere C."/>
            <person name="Owens G.L."/>
            <person name="Carrere S."/>
            <person name="Mayjonade B."/>
            <person name="Legrand L."/>
            <person name="Gill N."/>
            <person name="Kane N.C."/>
            <person name="Bowers J.E."/>
            <person name="Hubner S."/>
            <person name="Bellec A."/>
            <person name="Berard A."/>
            <person name="Berges H."/>
            <person name="Blanchet N."/>
            <person name="Boniface M.C."/>
            <person name="Brunel D."/>
            <person name="Catrice O."/>
            <person name="Chaidir N."/>
            <person name="Claudel C."/>
            <person name="Donnadieu C."/>
            <person name="Faraut T."/>
            <person name="Fievet G."/>
            <person name="Helmstetter N."/>
            <person name="King M."/>
            <person name="Knapp S.J."/>
            <person name="Lai Z."/>
            <person name="Le Paslier M.C."/>
            <person name="Lippi Y."/>
            <person name="Lorenzon L."/>
            <person name="Mandel J.R."/>
            <person name="Marage G."/>
            <person name="Marchand G."/>
            <person name="Marquand E."/>
            <person name="Bret-Mestries E."/>
            <person name="Morien E."/>
            <person name="Nambeesan S."/>
            <person name="Nguyen T."/>
            <person name="Pegot-Espagnet P."/>
            <person name="Pouilly N."/>
            <person name="Raftis F."/>
            <person name="Sallet E."/>
            <person name="Schiex T."/>
            <person name="Thomas J."/>
            <person name="Vandecasteele C."/>
            <person name="Vares D."/>
            <person name="Vear F."/>
            <person name="Vautrin S."/>
            <person name="Crespi M."/>
            <person name="Mangin B."/>
            <person name="Burke J.M."/>
            <person name="Salse J."/>
            <person name="Munos S."/>
            <person name="Vincourt P."/>
            <person name="Rieseberg L.H."/>
            <person name="Langlade N.B."/>
        </authorList>
    </citation>
    <scope>NUCLEOTIDE SEQUENCE [LARGE SCALE GENOMIC DNA]</scope>
    <source>
        <strain evidence="10">cv. SF193</strain>
        <tissue evidence="7">Leaves</tissue>
    </source>
</reference>
<keyword evidence="2 4" id="KW-0863">Zinc-finger</keyword>
<keyword evidence="10" id="KW-1185">Reference proteome</keyword>
<dbReference type="InterPro" id="IPR010666">
    <property type="entry name" value="Znf_GRF"/>
</dbReference>
<evidence type="ECO:0000256" key="4">
    <source>
        <dbReference type="PROSITE-ProRule" id="PRU01343"/>
    </source>
</evidence>
<keyword evidence="3" id="KW-0862">Zinc</keyword>
<dbReference type="Gramene" id="mRNA:HanXRQr2_Chr04g0153991">
    <property type="protein sequence ID" value="mRNA:HanXRQr2_Chr04g0153991"/>
    <property type="gene ID" value="HanXRQr2_Chr04g0153991"/>
</dbReference>
<dbReference type="OrthoDB" id="2425403at2759"/>
<dbReference type="EMBL" id="MNCJ02000329">
    <property type="protein sequence ID" value="KAF5769391.1"/>
    <property type="molecule type" value="Genomic_DNA"/>
</dbReference>
<evidence type="ECO:0000313" key="9">
    <source>
        <dbReference type="EMBL" id="OTG35842.1"/>
    </source>
</evidence>
<dbReference type="EC" id="4.2.99.18" evidence="7"/>
<dbReference type="AlphaFoldDB" id="A0A251VLG7"/>
<evidence type="ECO:0000313" key="10">
    <source>
        <dbReference type="Proteomes" id="UP000215914"/>
    </source>
</evidence>
<evidence type="ECO:0000259" key="6">
    <source>
        <dbReference type="PROSITE" id="PS51999"/>
    </source>
</evidence>
<keyword evidence="7" id="KW-0456">Lyase</keyword>
<keyword evidence="5" id="KW-0812">Transmembrane</keyword>
<evidence type="ECO:0000313" key="8">
    <source>
        <dbReference type="EMBL" id="KAF5809173.1"/>
    </source>
</evidence>
<organism evidence="9 10">
    <name type="scientific">Helianthus annuus</name>
    <name type="common">Common sunflower</name>
    <dbReference type="NCBI Taxonomy" id="4232"/>
    <lineage>
        <taxon>Eukaryota</taxon>
        <taxon>Viridiplantae</taxon>
        <taxon>Streptophyta</taxon>
        <taxon>Embryophyta</taxon>
        <taxon>Tracheophyta</taxon>
        <taxon>Spermatophyta</taxon>
        <taxon>Magnoliopsida</taxon>
        <taxon>eudicotyledons</taxon>
        <taxon>Gunneridae</taxon>
        <taxon>Pentapetalae</taxon>
        <taxon>asterids</taxon>
        <taxon>campanulids</taxon>
        <taxon>Asterales</taxon>
        <taxon>Asteraceae</taxon>
        <taxon>Asteroideae</taxon>
        <taxon>Heliantheae alliance</taxon>
        <taxon>Heliantheae</taxon>
        <taxon>Helianthus</taxon>
    </lineage>
</organism>
<dbReference type="EMBL" id="MNCJ02000319">
    <property type="protein sequence ID" value="KAF5809173.1"/>
    <property type="molecule type" value="Genomic_DNA"/>
</dbReference>
<keyword evidence="5" id="KW-1133">Transmembrane helix</keyword>
<proteinExistence type="predicted"/>
<protein>
    <submittedName>
        <fullName evidence="7">DNA-(Apurinic or apyrimidinic site) lyase transcription factor GRF family</fullName>
        <ecNumber evidence="7">4.2.99.18</ecNumber>
    </submittedName>
    <submittedName>
        <fullName evidence="9">Putative zinc finger, GRF-type</fullName>
    </submittedName>
</protein>
<dbReference type="Proteomes" id="UP000215914">
    <property type="component" value="Chromosome 1"/>
</dbReference>
<keyword evidence="1" id="KW-0479">Metal-binding</keyword>
<evidence type="ECO:0000256" key="3">
    <source>
        <dbReference type="ARBA" id="ARBA00022833"/>
    </source>
</evidence>